<dbReference type="PRINTS" id="PR00125">
    <property type="entry name" value="ATPASEDELTA"/>
</dbReference>
<accession>A0A9D1KSC4</accession>
<dbReference type="GO" id="GO:0046933">
    <property type="term" value="F:proton-transporting ATP synthase activity, rotational mechanism"/>
    <property type="evidence" value="ECO:0007669"/>
    <property type="project" value="UniProtKB-UniRule"/>
</dbReference>
<keyword evidence="7" id="KW-1003">Cell membrane</keyword>
<keyword evidence="6 7" id="KW-0066">ATP synthesis</keyword>
<dbReference type="Gene3D" id="1.10.520.20">
    <property type="entry name" value="N-terminal domain of the delta subunit of the F1F0-ATP synthase"/>
    <property type="match status" value="1"/>
</dbReference>
<comment type="caution">
    <text evidence="8">The sequence shown here is derived from an EMBL/GenBank/DDBJ whole genome shotgun (WGS) entry which is preliminary data.</text>
</comment>
<dbReference type="PANTHER" id="PTHR11910">
    <property type="entry name" value="ATP SYNTHASE DELTA CHAIN"/>
    <property type="match status" value="1"/>
</dbReference>
<comment type="function">
    <text evidence="7">F(1)F(0) ATP synthase produces ATP from ADP in the presence of a proton or sodium gradient. F-type ATPases consist of two structural domains, F(1) containing the extramembraneous catalytic core and F(0) containing the membrane proton channel, linked together by a central stalk and a peripheral stalk. During catalysis, ATP synthesis in the catalytic domain of F(1) is coupled via a rotary mechanism of the central stalk subunits to proton translocation.</text>
</comment>
<name>A0A9D1KSC4_9FIRM</name>
<dbReference type="Pfam" id="PF00213">
    <property type="entry name" value="OSCP"/>
    <property type="match status" value="1"/>
</dbReference>
<dbReference type="Proteomes" id="UP000824160">
    <property type="component" value="Unassembled WGS sequence"/>
</dbReference>
<reference evidence="8" key="2">
    <citation type="journal article" date="2021" name="PeerJ">
        <title>Extensive microbial diversity within the chicken gut microbiome revealed by metagenomics and culture.</title>
        <authorList>
            <person name="Gilroy R."/>
            <person name="Ravi A."/>
            <person name="Getino M."/>
            <person name="Pursley I."/>
            <person name="Horton D.L."/>
            <person name="Alikhan N.F."/>
            <person name="Baker D."/>
            <person name="Gharbi K."/>
            <person name="Hall N."/>
            <person name="Watson M."/>
            <person name="Adriaenssens E.M."/>
            <person name="Foster-Nyarko E."/>
            <person name="Jarju S."/>
            <person name="Secka A."/>
            <person name="Antonio M."/>
            <person name="Oren A."/>
            <person name="Chaudhuri R.R."/>
            <person name="La Ragione R."/>
            <person name="Hildebrand F."/>
            <person name="Pallen M.J."/>
        </authorList>
    </citation>
    <scope>NUCLEOTIDE SEQUENCE</scope>
    <source>
        <strain evidence="8">ChiBcec7-5410</strain>
    </source>
</reference>
<dbReference type="InterPro" id="IPR000711">
    <property type="entry name" value="ATPase_OSCP/dsu"/>
</dbReference>
<evidence type="ECO:0000256" key="4">
    <source>
        <dbReference type="ARBA" id="ARBA00023065"/>
    </source>
</evidence>
<protein>
    <recommendedName>
        <fullName evidence="7">ATP synthase subunit delta</fullName>
    </recommendedName>
    <alternativeName>
        <fullName evidence="7">ATP synthase F(1) sector subunit delta</fullName>
    </alternativeName>
    <alternativeName>
        <fullName evidence="7">F-type ATPase subunit delta</fullName>
        <shortName evidence="7">F-ATPase subunit delta</shortName>
    </alternativeName>
</protein>
<evidence type="ECO:0000256" key="1">
    <source>
        <dbReference type="ARBA" id="ARBA00004370"/>
    </source>
</evidence>
<evidence type="ECO:0000256" key="3">
    <source>
        <dbReference type="ARBA" id="ARBA00022781"/>
    </source>
</evidence>
<reference evidence="8" key="1">
    <citation type="submission" date="2020-10" db="EMBL/GenBank/DDBJ databases">
        <authorList>
            <person name="Gilroy R."/>
        </authorList>
    </citation>
    <scope>NUCLEOTIDE SEQUENCE</scope>
    <source>
        <strain evidence="8">ChiBcec7-5410</strain>
    </source>
</reference>
<dbReference type="InterPro" id="IPR026015">
    <property type="entry name" value="ATP_synth_OSCP/delta_N_sf"/>
</dbReference>
<evidence type="ECO:0000313" key="9">
    <source>
        <dbReference type="Proteomes" id="UP000824160"/>
    </source>
</evidence>
<gene>
    <name evidence="7 8" type="primary">atpH</name>
    <name evidence="8" type="ORF">IAC43_04190</name>
</gene>
<keyword evidence="4 7" id="KW-0406">Ion transport</keyword>
<dbReference type="GO" id="GO:0005886">
    <property type="term" value="C:plasma membrane"/>
    <property type="evidence" value="ECO:0007669"/>
    <property type="project" value="UniProtKB-SubCell"/>
</dbReference>
<evidence type="ECO:0000256" key="5">
    <source>
        <dbReference type="ARBA" id="ARBA00023136"/>
    </source>
</evidence>
<dbReference type="NCBIfam" id="TIGR01145">
    <property type="entry name" value="ATP_synt_delta"/>
    <property type="match status" value="1"/>
</dbReference>
<organism evidence="8 9">
    <name type="scientific">Candidatus Faecivivens stercoripullorum</name>
    <dbReference type="NCBI Taxonomy" id="2840805"/>
    <lineage>
        <taxon>Bacteria</taxon>
        <taxon>Bacillati</taxon>
        <taxon>Bacillota</taxon>
        <taxon>Clostridia</taxon>
        <taxon>Eubacteriales</taxon>
        <taxon>Oscillospiraceae</taxon>
        <taxon>Oscillospiraceae incertae sedis</taxon>
        <taxon>Candidatus Faecivivens</taxon>
    </lineage>
</organism>
<proteinExistence type="inferred from homology"/>
<comment type="function">
    <text evidence="7">This protein is part of the stalk that links CF(0) to CF(1). It either transmits conformational changes from CF(0) to CF(1) or is implicated in proton conduction.</text>
</comment>
<dbReference type="EMBL" id="DVLW01000112">
    <property type="protein sequence ID" value="HIT94361.1"/>
    <property type="molecule type" value="Genomic_DNA"/>
</dbReference>
<dbReference type="AlphaFoldDB" id="A0A9D1KSC4"/>
<keyword evidence="3 7" id="KW-0375">Hydrogen ion transport</keyword>
<evidence type="ECO:0000256" key="7">
    <source>
        <dbReference type="HAMAP-Rule" id="MF_01416"/>
    </source>
</evidence>
<sequence>MAELIQKVYAQALFDAAVEENLLEETKNELDTLSSVFSEQPLFLTLLSSPAVTREEKAQMLKETISGKVEPILYNFFRILADEQRAGFFPQIQQAFTALYRDYHNILPVTAVTAVPMTGQQIEKLSARLSALSGKNVLLQNKVDASLIGGVLLQYDGHELDGSVREQLDSLRRNLTRIVL</sequence>
<comment type="similarity">
    <text evidence="7">Belongs to the ATPase delta chain family.</text>
</comment>
<comment type="subcellular location">
    <subcellularLocation>
        <location evidence="7">Cell membrane</location>
        <topology evidence="7">Peripheral membrane protein</topology>
    </subcellularLocation>
    <subcellularLocation>
        <location evidence="1">Membrane</location>
    </subcellularLocation>
</comment>
<evidence type="ECO:0000256" key="6">
    <source>
        <dbReference type="ARBA" id="ARBA00023310"/>
    </source>
</evidence>
<dbReference type="GO" id="GO:0045259">
    <property type="term" value="C:proton-transporting ATP synthase complex"/>
    <property type="evidence" value="ECO:0007669"/>
    <property type="project" value="UniProtKB-KW"/>
</dbReference>
<evidence type="ECO:0000313" key="8">
    <source>
        <dbReference type="EMBL" id="HIT94361.1"/>
    </source>
</evidence>
<evidence type="ECO:0000256" key="2">
    <source>
        <dbReference type="ARBA" id="ARBA00022448"/>
    </source>
</evidence>
<keyword evidence="7" id="KW-0139">CF(1)</keyword>
<keyword evidence="5 7" id="KW-0472">Membrane</keyword>
<dbReference type="HAMAP" id="MF_01416">
    <property type="entry name" value="ATP_synth_delta_bact"/>
    <property type="match status" value="1"/>
</dbReference>
<dbReference type="SUPFAM" id="SSF47928">
    <property type="entry name" value="N-terminal domain of the delta subunit of the F1F0-ATP synthase"/>
    <property type="match status" value="1"/>
</dbReference>
<keyword evidence="2 7" id="KW-0813">Transport</keyword>